<evidence type="ECO:0000313" key="3">
    <source>
        <dbReference type="Proteomes" id="UP000113968"/>
    </source>
</evidence>
<organism evidence="2 3">
    <name type="scientific">Aotine betaherpesvirus 1</name>
    <dbReference type="NCBI Taxonomy" id="50290"/>
    <lineage>
        <taxon>Viruses</taxon>
        <taxon>Duplodnaviria</taxon>
        <taxon>Heunggongvirae</taxon>
        <taxon>Peploviricota</taxon>
        <taxon>Herviviricetes</taxon>
        <taxon>Herpesvirales</taxon>
        <taxon>Orthoherpesviridae</taxon>
        <taxon>Betaherpesvirinae</taxon>
        <taxon>Cytomegalovirus</taxon>
        <taxon>Cytomegalovirus aotinebeta1</taxon>
    </lineage>
</organism>
<protein>
    <submittedName>
        <fullName evidence="2">Membrane protein A25A</fullName>
    </submittedName>
</protein>
<feature type="transmembrane region" description="Helical" evidence="1">
    <location>
        <begin position="277"/>
        <end position="296"/>
    </location>
</feature>
<gene>
    <name evidence="2" type="primary">A25A</name>
</gene>
<dbReference type="Proteomes" id="UP000113968">
    <property type="component" value="Segment"/>
</dbReference>
<keyword evidence="1" id="KW-0812">Transmembrane</keyword>
<evidence type="ECO:0000256" key="1">
    <source>
        <dbReference type="SAM" id="Phobius"/>
    </source>
</evidence>
<reference evidence="2" key="1">
    <citation type="submission" date="2011-12" db="EMBL/GenBank/DDBJ databases">
        <title>Comparative genomics of primate cytomegaloviruses.</title>
        <authorList>
            <person name="Davison A.J."/>
            <person name="Holton M."/>
            <person name="Dolan A."/>
            <person name="Dargan D.J."/>
            <person name="Gatherer D."/>
            <person name="Hayward G.S."/>
        </authorList>
    </citation>
    <scope>NUCLEOTIDE SEQUENCE [LARGE SCALE GENOMIC DNA]</scope>
    <source>
        <strain evidence="2">S34E</strain>
    </source>
</reference>
<keyword evidence="1" id="KW-0472">Membrane</keyword>
<dbReference type="EMBL" id="FJ483970">
    <property type="protein sequence ID" value="AEV80833.1"/>
    <property type="molecule type" value="Genomic_DNA"/>
</dbReference>
<evidence type="ECO:0000313" key="2">
    <source>
        <dbReference type="EMBL" id="AEV80833.1"/>
    </source>
</evidence>
<dbReference type="KEGG" id="vg:11464202"/>
<dbReference type="RefSeq" id="YP_004940144.1">
    <property type="nucleotide sequence ID" value="NC_016447.1"/>
</dbReference>
<keyword evidence="3" id="KW-1185">Reference proteome</keyword>
<name>G8XUJ3_9BETA</name>
<dbReference type="GeneID" id="11464202"/>
<proteinExistence type="predicted"/>
<accession>G8XUJ3</accession>
<dbReference type="OrthoDB" id="41057at10239"/>
<keyword evidence="1" id="KW-1133">Transmembrane helix</keyword>
<sequence length="320" mass="35476">MAGWWVCMVVMAFSSRSAALPDISNICAFTANSSKMEIPFAVTTSLTCLFPYTVNSVFGIQLAPWIGSAVRRSLLYRVFSRDGIVPVTQSWPLHPSLAIEVTQNATTILMTVRFPSSSVMGNALYCTFYNLPWEAISIEVKIAKHHMDGRFLCAEHAYSRFGVSSVEPMRPESQPWSWETCHDGNETTRVKTLRLFTSCCKLCSMIPALCLDSAGNIWQPEAGHVHGRPPACVANRSIVPYPLPTTHTVPVIPQTTSSPNVITVIQINPRRDLYTKISGMLSLFGSSVTVFLLIILRNIIEKVTICHATTLIPCYVVTFR</sequence>